<name>A0A0C3EWI7_PILCF</name>
<evidence type="ECO:0000313" key="2">
    <source>
        <dbReference type="EMBL" id="KIM72374.1"/>
    </source>
</evidence>
<dbReference type="EMBL" id="KN833136">
    <property type="protein sequence ID" value="KIM72374.1"/>
    <property type="molecule type" value="Genomic_DNA"/>
</dbReference>
<dbReference type="OrthoDB" id="184880at2759"/>
<evidence type="ECO:0000259" key="1">
    <source>
        <dbReference type="Pfam" id="PF13649"/>
    </source>
</evidence>
<protein>
    <recommendedName>
        <fullName evidence="1">Methyltransferase domain-containing protein</fullName>
    </recommendedName>
</protein>
<dbReference type="Proteomes" id="UP000054166">
    <property type="component" value="Unassembled WGS sequence"/>
</dbReference>
<reference evidence="3" key="2">
    <citation type="submission" date="2015-01" db="EMBL/GenBank/DDBJ databases">
        <title>Evolutionary Origins and Diversification of the Mycorrhizal Mutualists.</title>
        <authorList>
            <consortium name="DOE Joint Genome Institute"/>
            <consortium name="Mycorrhizal Genomics Consortium"/>
            <person name="Kohler A."/>
            <person name="Kuo A."/>
            <person name="Nagy L.G."/>
            <person name="Floudas D."/>
            <person name="Copeland A."/>
            <person name="Barry K.W."/>
            <person name="Cichocki N."/>
            <person name="Veneault-Fourrey C."/>
            <person name="LaButti K."/>
            <person name="Lindquist E.A."/>
            <person name="Lipzen A."/>
            <person name="Lundell T."/>
            <person name="Morin E."/>
            <person name="Murat C."/>
            <person name="Riley R."/>
            <person name="Ohm R."/>
            <person name="Sun H."/>
            <person name="Tunlid A."/>
            <person name="Henrissat B."/>
            <person name="Grigoriev I.V."/>
            <person name="Hibbett D.S."/>
            <person name="Martin F."/>
        </authorList>
    </citation>
    <scope>NUCLEOTIDE SEQUENCE [LARGE SCALE GENOMIC DNA]</scope>
    <source>
        <strain evidence="3">F 1598</strain>
    </source>
</reference>
<feature type="domain" description="Methyltransferase" evidence="1">
    <location>
        <begin position="56"/>
        <end position="148"/>
    </location>
</feature>
<proteinExistence type="predicted"/>
<dbReference type="SUPFAM" id="SSF53335">
    <property type="entry name" value="S-adenosyl-L-methionine-dependent methyltransferases"/>
    <property type="match status" value="1"/>
</dbReference>
<dbReference type="InterPro" id="IPR029063">
    <property type="entry name" value="SAM-dependent_MTases_sf"/>
</dbReference>
<dbReference type="Pfam" id="PF13649">
    <property type="entry name" value="Methyltransf_25"/>
    <property type="match status" value="1"/>
</dbReference>
<dbReference type="AlphaFoldDB" id="A0A0C3EWI7"/>
<dbReference type="Gene3D" id="3.40.50.150">
    <property type="entry name" value="Vaccinia Virus protein VP39"/>
    <property type="match status" value="1"/>
</dbReference>
<sequence>MSTNDILHVATKSSTYVLPSDEAEKDRLSLQHKILKRAFENRMFLASVTLAPGDHVLDSGTGGASWLLDLEGQVSSETILHGIDIDSRIFPSNPAPNIHLSTDSITKLPASWSSTFTLVHQRLLILGLTLQDWRAALKEMYRVIVPGGWVNLLEVQMDLPQFKWTPGPMTVQLFTVVCALLLAKGMVPDLPLHLPALLEEAGFMNIHVEERGLALYGQEGADMRENSRRVMMGMKTHVLDVGGLVKSAEEYENLVNVASKE</sequence>
<dbReference type="InterPro" id="IPR041698">
    <property type="entry name" value="Methyltransf_25"/>
</dbReference>
<evidence type="ECO:0000313" key="3">
    <source>
        <dbReference type="Proteomes" id="UP000054166"/>
    </source>
</evidence>
<organism evidence="2 3">
    <name type="scientific">Piloderma croceum (strain F 1598)</name>
    <dbReference type="NCBI Taxonomy" id="765440"/>
    <lineage>
        <taxon>Eukaryota</taxon>
        <taxon>Fungi</taxon>
        <taxon>Dikarya</taxon>
        <taxon>Basidiomycota</taxon>
        <taxon>Agaricomycotina</taxon>
        <taxon>Agaricomycetes</taxon>
        <taxon>Agaricomycetidae</taxon>
        <taxon>Atheliales</taxon>
        <taxon>Atheliaceae</taxon>
        <taxon>Piloderma</taxon>
    </lineage>
</organism>
<dbReference type="HOGENOM" id="CLU_010595_9_3_1"/>
<dbReference type="InParanoid" id="A0A0C3EWI7"/>
<reference evidence="2 3" key="1">
    <citation type="submission" date="2014-04" db="EMBL/GenBank/DDBJ databases">
        <authorList>
            <consortium name="DOE Joint Genome Institute"/>
            <person name="Kuo A."/>
            <person name="Tarkka M."/>
            <person name="Buscot F."/>
            <person name="Kohler A."/>
            <person name="Nagy L.G."/>
            <person name="Floudas D."/>
            <person name="Copeland A."/>
            <person name="Barry K.W."/>
            <person name="Cichocki N."/>
            <person name="Veneault-Fourrey C."/>
            <person name="LaButti K."/>
            <person name="Lindquist E.A."/>
            <person name="Lipzen A."/>
            <person name="Lundell T."/>
            <person name="Morin E."/>
            <person name="Murat C."/>
            <person name="Sun H."/>
            <person name="Tunlid A."/>
            <person name="Henrissat B."/>
            <person name="Grigoriev I.V."/>
            <person name="Hibbett D.S."/>
            <person name="Martin F."/>
            <person name="Nordberg H.P."/>
            <person name="Cantor M.N."/>
            <person name="Hua S.X."/>
        </authorList>
    </citation>
    <scope>NUCLEOTIDE SEQUENCE [LARGE SCALE GENOMIC DNA]</scope>
    <source>
        <strain evidence="2 3">F 1598</strain>
    </source>
</reference>
<accession>A0A0C3EWI7</accession>
<keyword evidence="3" id="KW-1185">Reference proteome</keyword>
<dbReference type="STRING" id="765440.A0A0C3EWI7"/>
<gene>
    <name evidence="2" type="ORF">PILCRDRAFT_829773</name>
</gene>